<dbReference type="Proteomes" id="UP000813463">
    <property type="component" value="Chromosome 1"/>
</dbReference>
<reference evidence="3 4" key="2">
    <citation type="submission" date="2025-05" db="UniProtKB">
        <authorList>
            <consortium name="RefSeq"/>
        </authorList>
    </citation>
    <scope>IDENTIFICATION</scope>
    <source>
        <tissue evidence="3 4">Leaf</tissue>
    </source>
</reference>
<evidence type="ECO:0000313" key="3">
    <source>
        <dbReference type="RefSeq" id="XP_056691102.1"/>
    </source>
</evidence>
<accession>A0ABM3R655</accession>
<feature type="domain" description="CCDC93 coiled-coil" evidence="1">
    <location>
        <begin position="14"/>
        <end position="243"/>
    </location>
</feature>
<dbReference type="GeneID" id="110792472"/>
<evidence type="ECO:0000313" key="4">
    <source>
        <dbReference type="RefSeq" id="XP_056691104.1"/>
    </source>
</evidence>
<dbReference type="Pfam" id="PF09762">
    <property type="entry name" value="CCDC93_CC"/>
    <property type="match status" value="1"/>
</dbReference>
<evidence type="ECO:0000313" key="2">
    <source>
        <dbReference type="Proteomes" id="UP000813463"/>
    </source>
</evidence>
<dbReference type="RefSeq" id="XP_056691102.1">
    <property type="nucleotide sequence ID" value="XM_056835124.1"/>
</dbReference>
<gene>
    <name evidence="3 4 5" type="primary">LOC110792472</name>
</gene>
<proteinExistence type="predicted"/>
<dbReference type="PANTHER" id="PTHR16441">
    <property type="entry name" value="FIDIPIDINE"/>
    <property type="match status" value="1"/>
</dbReference>
<protein>
    <submittedName>
        <fullName evidence="3 4">Uncharacterized protein isoform X1</fullName>
    </submittedName>
</protein>
<organism evidence="2 3">
    <name type="scientific">Spinacia oleracea</name>
    <name type="common">Spinach</name>
    <dbReference type="NCBI Taxonomy" id="3562"/>
    <lineage>
        <taxon>Eukaryota</taxon>
        <taxon>Viridiplantae</taxon>
        <taxon>Streptophyta</taxon>
        <taxon>Embryophyta</taxon>
        <taxon>Tracheophyta</taxon>
        <taxon>Spermatophyta</taxon>
        <taxon>Magnoliopsida</taxon>
        <taxon>eudicotyledons</taxon>
        <taxon>Gunneridae</taxon>
        <taxon>Pentapetalae</taxon>
        <taxon>Caryophyllales</taxon>
        <taxon>Chenopodiaceae</taxon>
        <taxon>Chenopodioideae</taxon>
        <taxon>Anserineae</taxon>
        <taxon>Spinacia</taxon>
    </lineage>
</organism>
<evidence type="ECO:0000313" key="5">
    <source>
        <dbReference type="RefSeq" id="XP_056691105.1"/>
    </source>
</evidence>
<reference evidence="2" key="1">
    <citation type="journal article" date="2021" name="Nat. Commun.">
        <title>Genomic analyses provide insights into spinach domestication and the genetic basis of agronomic traits.</title>
        <authorList>
            <person name="Cai X."/>
            <person name="Sun X."/>
            <person name="Xu C."/>
            <person name="Sun H."/>
            <person name="Wang X."/>
            <person name="Ge C."/>
            <person name="Zhang Z."/>
            <person name="Wang Q."/>
            <person name="Fei Z."/>
            <person name="Jiao C."/>
            <person name="Wang Q."/>
        </authorList>
    </citation>
    <scope>NUCLEOTIDE SEQUENCE [LARGE SCALE GENOMIC DNA]</scope>
    <source>
        <strain evidence="2">cv. Varoflay</strain>
    </source>
</reference>
<keyword evidence="2" id="KW-1185">Reference proteome</keyword>
<dbReference type="RefSeq" id="XP_056691104.1">
    <property type="nucleotide sequence ID" value="XM_056835126.1"/>
</dbReference>
<evidence type="ECO:0000259" key="1">
    <source>
        <dbReference type="Pfam" id="PF09762"/>
    </source>
</evidence>
<dbReference type="InterPro" id="IPR019159">
    <property type="entry name" value="CCDC93_CC"/>
</dbReference>
<dbReference type="PANTHER" id="PTHR16441:SF0">
    <property type="entry name" value="COILED-COIL DOMAIN-CONTAINING PROTEIN 93"/>
    <property type="match status" value="1"/>
</dbReference>
<dbReference type="InterPro" id="IPR039116">
    <property type="entry name" value="CCDC93"/>
</dbReference>
<sequence>MQLLNKKVEEAGSGSKVQKLVSLLKKSKVQCAMERQGTEFQSHCNLSRFRLQSDKLEEDLMNGNGDTDPCGYLDCSISDLSNKLKFAKKELSIKLRELVSWKRQLDEFPIEAELVQYERRLSELNIHMQDRLRQTRKYYDTYNALFEIKDLMLKEISLLNSVDSQFGDAIGNPAGRTKFIESMDAILKGIRQKFEKVLLGLQLEQKTLDVLRERYSAATMNQRQCVILLKDFQEECRKNERLKKELALHENLRGQTSS</sequence>
<name>A0ABM3R655_SPIOL</name>
<dbReference type="RefSeq" id="XP_056691105.1">
    <property type="nucleotide sequence ID" value="XM_056835127.1"/>
</dbReference>